<evidence type="ECO:0000313" key="3">
    <source>
        <dbReference type="EMBL" id="QII83093.1"/>
    </source>
</evidence>
<evidence type="ECO:0000259" key="1">
    <source>
        <dbReference type="Pfam" id="PF01408"/>
    </source>
</evidence>
<proteinExistence type="predicted"/>
<dbReference type="RefSeq" id="WP_166164027.1">
    <property type="nucleotide sequence ID" value="NZ_CP049740.1"/>
</dbReference>
<dbReference type="SUPFAM" id="SSF55347">
    <property type="entry name" value="Glyceraldehyde-3-phosphate dehydrogenase-like, C-terminal domain"/>
    <property type="match status" value="1"/>
</dbReference>
<name>A0A6G7KCU9_9LACT</name>
<accession>A0A6G7KCU9</accession>
<evidence type="ECO:0000313" key="4">
    <source>
        <dbReference type="Proteomes" id="UP000501451"/>
    </source>
</evidence>
<dbReference type="PANTHER" id="PTHR43249:SF1">
    <property type="entry name" value="D-GLUCOSIDE 3-DEHYDROGENASE"/>
    <property type="match status" value="1"/>
</dbReference>
<evidence type="ECO:0000259" key="2">
    <source>
        <dbReference type="Pfam" id="PF22725"/>
    </source>
</evidence>
<keyword evidence="4" id="KW-1185">Reference proteome</keyword>
<gene>
    <name evidence="3" type="ORF">G7057_03175</name>
</gene>
<dbReference type="Proteomes" id="UP000501451">
    <property type="component" value="Chromosome"/>
</dbReference>
<dbReference type="InterPro" id="IPR000683">
    <property type="entry name" value="Gfo/Idh/MocA-like_OxRdtase_N"/>
</dbReference>
<organism evidence="3 4">
    <name type="scientific">Jeotgalibaca arthritidis</name>
    <dbReference type="NCBI Taxonomy" id="1868794"/>
    <lineage>
        <taxon>Bacteria</taxon>
        <taxon>Bacillati</taxon>
        <taxon>Bacillota</taxon>
        <taxon>Bacilli</taxon>
        <taxon>Lactobacillales</taxon>
        <taxon>Carnobacteriaceae</taxon>
        <taxon>Jeotgalibaca</taxon>
    </lineage>
</organism>
<dbReference type="EMBL" id="CP049740">
    <property type="protein sequence ID" value="QII83093.1"/>
    <property type="molecule type" value="Genomic_DNA"/>
</dbReference>
<feature type="domain" description="Gfo/Idh/MocA-like oxidoreductase N-terminal" evidence="1">
    <location>
        <begin position="2"/>
        <end position="113"/>
    </location>
</feature>
<feature type="domain" description="GFO/IDH/MocA-like oxidoreductase" evidence="2">
    <location>
        <begin position="127"/>
        <end position="249"/>
    </location>
</feature>
<dbReference type="Pfam" id="PF01408">
    <property type="entry name" value="GFO_IDH_MocA"/>
    <property type="match status" value="1"/>
</dbReference>
<protein>
    <submittedName>
        <fullName evidence="3">Gfo/Idh/MocA family oxidoreductase</fullName>
    </submittedName>
</protein>
<dbReference type="KEGG" id="jar:G7057_03175"/>
<dbReference type="Pfam" id="PF22725">
    <property type="entry name" value="GFO_IDH_MocA_C3"/>
    <property type="match status" value="1"/>
</dbReference>
<dbReference type="InterPro" id="IPR036291">
    <property type="entry name" value="NAD(P)-bd_dom_sf"/>
</dbReference>
<reference evidence="3 4" key="1">
    <citation type="journal article" date="2017" name="Int. J. Syst. Evol. Microbiol.">
        <title>Jeotgalibaca porci sp. nov. and Jeotgalibaca arthritidis sp. nov., isolated from pigs, and emended description of the genus Jeotgalibaca.</title>
        <authorList>
            <person name="Zamora L."/>
            <person name="Perez-Sancho M."/>
            <person name="Dominguez L."/>
            <person name="Fernandez-Garayzabal J.F."/>
            <person name="Vela A.I."/>
        </authorList>
    </citation>
    <scope>NUCLEOTIDE SEQUENCE [LARGE SCALE GENOMIC DNA]</scope>
    <source>
        <strain evidence="3 4">CECT 9157</strain>
    </source>
</reference>
<dbReference type="SUPFAM" id="SSF51735">
    <property type="entry name" value="NAD(P)-binding Rossmann-fold domains"/>
    <property type="match status" value="1"/>
</dbReference>
<sequence>MLRVAIIGLGTVSTVHYNGIKTSKNGQLVAVCDIDETRQFVYEDVPFYNDVEKMLEQEDIDVAHICLPHYLHHEVSKICLENGVHVFQEKPLSIDYQEGAKTKELAETHKAKIGICFQNRYNDSVIELKRILKEEDTSWITAIKGLVAWNRPEVYYRAQPWRGKWAEAGAGTIINQAIHTLDLIQWFGGDLRFCKASLSNITNMAIEVEDTAVANFTFDNGTTAFYMSTNAYAINSSVELEVVTQKATYVIKENKLFKFDKDGNVTKLAEDEKVQGTKFYYGASHATAIQRFYDAVENDTDDYISVADALPSMLMIDAMKQSSQSNQSLDVSEIINH</sequence>
<dbReference type="GO" id="GO:0000166">
    <property type="term" value="F:nucleotide binding"/>
    <property type="evidence" value="ECO:0007669"/>
    <property type="project" value="InterPro"/>
</dbReference>
<dbReference type="InterPro" id="IPR052515">
    <property type="entry name" value="Gfo/Idh/MocA_Oxidoreductase"/>
</dbReference>
<dbReference type="Gene3D" id="3.40.50.720">
    <property type="entry name" value="NAD(P)-binding Rossmann-like Domain"/>
    <property type="match status" value="1"/>
</dbReference>
<dbReference type="Gene3D" id="3.30.360.10">
    <property type="entry name" value="Dihydrodipicolinate Reductase, domain 2"/>
    <property type="match status" value="1"/>
</dbReference>
<dbReference type="AlphaFoldDB" id="A0A6G7KCU9"/>
<dbReference type="PANTHER" id="PTHR43249">
    <property type="entry name" value="UDP-N-ACETYL-2-AMINO-2-DEOXY-D-GLUCURONATE OXIDASE"/>
    <property type="match status" value="1"/>
</dbReference>
<dbReference type="InterPro" id="IPR055170">
    <property type="entry name" value="GFO_IDH_MocA-like_dom"/>
</dbReference>